<evidence type="ECO:0000256" key="8">
    <source>
        <dbReference type="PIRSR" id="PIRSR602401-1"/>
    </source>
</evidence>
<keyword evidence="5 9" id="KW-0560">Oxidoreductase</keyword>
<reference evidence="11 12" key="1">
    <citation type="submission" date="2019-04" db="EMBL/GenBank/DDBJ databases">
        <title>Friends and foes A comparative genomics study of 23 Aspergillus species from section Flavi.</title>
        <authorList>
            <consortium name="DOE Joint Genome Institute"/>
            <person name="Kjaerbolling I."/>
            <person name="Vesth T."/>
            <person name="Frisvad J.C."/>
            <person name="Nybo J.L."/>
            <person name="Theobald S."/>
            <person name="Kildgaard S."/>
            <person name="Isbrandt T."/>
            <person name="Kuo A."/>
            <person name="Sato A."/>
            <person name="Lyhne E.K."/>
            <person name="Kogle M.E."/>
            <person name="Wiebenga A."/>
            <person name="Kun R.S."/>
            <person name="Lubbers R.J."/>
            <person name="Makela M.R."/>
            <person name="Barry K."/>
            <person name="Chovatia M."/>
            <person name="Clum A."/>
            <person name="Daum C."/>
            <person name="Haridas S."/>
            <person name="He G."/>
            <person name="LaButti K."/>
            <person name="Lipzen A."/>
            <person name="Mondo S."/>
            <person name="Riley R."/>
            <person name="Salamov A."/>
            <person name="Simmons B.A."/>
            <person name="Magnuson J.K."/>
            <person name="Henrissat B."/>
            <person name="Mortensen U.H."/>
            <person name="Larsen T.O."/>
            <person name="Devries R.P."/>
            <person name="Grigoriev I.V."/>
            <person name="Machida M."/>
            <person name="Baker S.E."/>
            <person name="Andersen M.R."/>
        </authorList>
    </citation>
    <scope>NUCLEOTIDE SEQUENCE [LARGE SCALE GENOMIC DNA]</scope>
    <source>
        <strain evidence="11 12">CBS 151.66</strain>
    </source>
</reference>
<dbReference type="PROSITE" id="PS00086">
    <property type="entry name" value="CYTOCHROME_P450"/>
    <property type="match status" value="1"/>
</dbReference>
<keyword evidence="6 8" id="KW-0408">Iron</keyword>
<dbReference type="PANTHER" id="PTHR24305">
    <property type="entry name" value="CYTOCHROME P450"/>
    <property type="match status" value="1"/>
</dbReference>
<dbReference type="Proteomes" id="UP000326565">
    <property type="component" value="Unassembled WGS sequence"/>
</dbReference>
<dbReference type="CDD" id="cd11058">
    <property type="entry name" value="CYP60B-like"/>
    <property type="match status" value="1"/>
</dbReference>
<dbReference type="SUPFAM" id="SSF48264">
    <property type="entry name" value="Cytochrome P450"/>
    <property type="match status" value="1"/>
</dbReference>
<evidence type="ECO:0000256" key="3">
    <source>
        <dbReference type="ARBA" id="ARBA00022617"/>
    </source>
</evidence>
<dbReference type="InterPro" id="IPR002401">
    <property type="entry name" value="Cyt_P450_E_grp-I"/>
</dbReference>
<dbReference type="AlphaFoldDB" id="A0A5N5WL64"/>
<keyword evidence="10" id="KW-0812">Transmembrane</keyword>
<evidence type="ECO:0000256" key="5">
    <source>
        <dbReference type="ARBA" id="ARBA00023002"/>
    </source>
</evidence>
<dbReference type="InterPro" id="IPR050121">
    <property type="entry name" value="Cytochrome_P450_monoxygenase"/>
</dbReference>
<evidence type="ECO:0000256" key="9">
    <source>
        <dbReference type="RuleBase" id="RU000461"/>
    </source>
</evidence>
<feature type="binding site" description="axial binding residue" evidence="8">
    <location>
        <position position="447"/>
    </location>
    <ligand>
        <name>heme</name>
        <dbReference type="ChEBI" id="CHEBI:30413"/>
    </ligand>
    <ligandPart>
        <name>Fe</name>
        <dbReference type="ChEBI" id="CHEBI:18248"/>
    </ligandPart>
</feature>
<dbReference type="InterPro" id="IPR017972">
    <property type="entry name" value="Cyt_P450_CS"/>
</dbReference>
<evidence type="ECO:0000256" key="4">
    <source>
        <dbReference type="ARBA" id="ARBA00022723"/>
    </source>
</evidence>
<evidence type="ECO:0000313" key="11">
    <source>
        <dbReference type="EMBL" id="KAB8067762.1"/>
    </source>
</evidence>
<proteinExistence type="inferred from homology"/>
<organism evidence="11 12">
    <name type="scientific">Aspergillus leporis</name>
    <dbReference type="NCBI Taxonomy" id="41062"/>
    <lineage>
        <taxon>Eukaryota</taxon>
        <taxon>Fungi</taxon>
        <taxon>Dikarya</taxon>
        <taxon>Ascomycota</taxon>
        <taxon>Pezizomycotina</taxon>
        <taxon>Eurotiomycetes</taxon>
        <taxon>Eurotiomycetidae</taxon>
        <taxon>Eurotiales</taxon>
        <taxon>Aspergillaceae</taxon>
        <taxon>Aspergillus</taxon>
        <taxon>Aspergillus subgen. Circumdati</taxon>
    </lineage>
</organism>
<keyword evidence="7 9" id="KW-0503">Monooxygenase</keyword>
<dbReference type="Pfam" id="PF00067">
    <property type="entry name" value="p450"/>
    <property type="match status" value="1"/>
</dbReference>
<dbReference type="InterPro" id="IPR001128">
    <property type="entry name" value="Cyt_P450"/>
</dbReference>
<keyword evidence="4 8" id="KW-0479">Metal-binding</keyword>
<dbReference type="GO" id="GO:0004497">
    <property type="term" value="F:monooxygenase activity"/>
    <property type="evidence" value="ECO:0007669"/>
    <property type="project" value="UniProtKB-KW"/>
</dbReference>
<keyword evidence="12" id="KW-1185">Reference proteome</keyword>
<evidence type="ECO:0000256" key="10">
    <source>
        <dbReference type="SAM" id="Phobius"/>
    </source>
</evidence>
<dbReference type="GO" id="GO:0020037">
    <property type="term" value="F:heme binding"/>
    <property type="evidence" value="ECO:0007669"/>
    <property type="project" value="InterPro"/>
</dbReference>
<keyword evidence="10" id="KW-1133">Transmembrane helix</keyword>
<comment type="similarity">
    <text evidence="2 9">Belongs to the cytochrome P450 family.</text>
</comment>
<sequence length="507" mass="58389">MAVASQSPILIIAALVGIALVHRIGIIIYRLYFHPLAKFPGPRSLAASSFPHGYYNWTQGTWYRRVLDLHRCYGPIVRVAPDRLAVDGSVAWEDAFGHKGNTRPEFPRQPDFYRAGVERENLFTADKAGHRRQRRLLSHAFSEAALYDQQPIITKWVDLLIQRFHEHANAKREFDVVQWYYFVAFDIIGDLTFGESFGCLQNSDMHPFVSLSVDNIRADAFMRFFLFYRRVFNPLISLISKSRIVQRRFQFMHQVEMKTRKRLDMGSQPDGRKDFMTYLLRHNNDKGMTPEEIAGNANALILAGGGAIATTLSSLTYYLTQSPRARQRLTDEIRGTFKTEAEISMKSTAALPYLHACLKEAMRIFPSAAETPPRVSPGDYINGQYIPQGTTIAVYQWATYHNETNFKQPDSFIPERWLPEDHPFYDPSFQTDNKTSFKPFSHGPRNCIAKALSYAELRFIVARILWNFDIELQPGWEKFIDRALVFIVFVKQPLLVKLRPVKRSTTT</sequence>
<protein>
    <submittedName>
        <fullName evidence="11">Cytochrome P450</fullName>
    </submittedName>
</protein>
<dbReference type="EMBL" id="ML732448">
    <property type="protein sequence ID" value="KAB8067762.1"/>
    <property type="molecule type" value="Genomic_DNA"/>
</dbReference>
<dbReference type="PRINTS" id="PR00385">
    <property type="entry name" value="P450"/>
</dbReference>
<keyword evidence="3 8" id="KW-0349">Heme</keyword>
<dbReference type="OrthoDB" id="1470350at2759"/>
<feature type="transmembrane region" description="Helical" evidence="10">
    <location>
        <begin position="9"/>
        <end position="32"/>
    </location>
</feature>
<gene>
    <name evidence="11" type="ORF">BDV29DRAFT_185606</name>
</gene>
<evidence type="ECO:0000256" key="7">
    <source>
        <dbReference type="ARBA" id="ARBA00023033"/>
    </source>
</evidence>
<evidence type="ECO:0000256" key="6">
    <source>
        <dbReference type="ARBA" id="ARBA00023004"/>
    </source>
</evidence>
<dbReference type="Gene3D" id="1.10.630.10">
    <property type="entry name" value="Cytochrome P450"/>
    <property type="match status" value="1"/>
</dbReference>
<name>A0A5N5WL64_9EURO</name>
<dbReference type="GO" id="GO:0005506">
    <property type="term" value="F:iron ion binding"/>
    <property type="evidence" value="ECO:0007669"/>
    <property type="project" value="InterPro"/>
</dbReference>
<dbReference type="InterPro" id="IPR036396">
    <property type="entry name" value="Cyt_P450_sf"/>
</dbReference>
<evidence type="ECO:0000256" key="1">
    <source>
        <dbReference type="ARBA" id="ARBA00001971"/>
    </source>
</evidence>
<comment type="cofactor">
    <cofactor evidence="1 8">
        <name>heme</name>
        <dbReference type="ChEBI" id="CHEBI:30413"/>
    </cofactor>
</comment>
<keyword evidence="10" id="KW-0472">Membrane</keyword>
<dbReference type="PANTHER" id="PTHR24305:SF210">
    <property type="entry name" value="CYTOCHROME P450 MONOOXYGENASE ASQL-RELATED"/>
    <property type="match status" value="1"/>
</dbReference>
<evidence type="ECO:0000256" key="2">
    <source>
        <dbReference type="ARBA" id="ARBA00010617"/>
    </source>
</evidence>
<dbReference type="PRINTS" id="PR00463">
    <property type="entry name" value="EP450I"/>
</dbReference>
<dbReference type="GO" id="GO:0016705">
    <property type="term" value="F:oxidoreductase activity, acting on paired donors, with incorporation or reduction of molecular oxygen"/>
    <property type="evidence" value="ECO:0007669"/>
    <property type="project" value="InterPro"/>
</dbReference>
<evidence type="ECO:0000313" key="12">
    <source>
        <dbReference type="Proteomes" id="UP000326565"/>
    </source>
</evidence>
<accession>A0A5N5WL64</accession>